<feature type="non-terminal residue" evidence="2">
    <location>
        <position position="58"/>
    </location>
</feature>
<name>X1VRK5_9ZZZZ</name>
<organism evidence="2">
    <name type="scientific">marine sediment metagenome</name>
    <dbReference type="NCBI Taxonomy" id="412755"/>
    <lineage>
        <taxon>unclassified sequences</taxon>
        <taxon>metagenomes</taxon>
        <taxon>ecological metagenomes</taxon>
    </lineage>
</organism>
<sequence>IGQKTFSDSLVSKRNKRWKENNPGKVSEQRRRYYKKNQESFKQYYIGNKGKILEYQKQ</sequence>
<accession>X1VRK5</accession>
<protein>
    <submittedName>
        <fullName evidence="2">Uncharacterized protein</fullName>
    </submittedName>
</protein>
<comment type="caution">
    <text evidence="2">The sequence shown here is derived from an EMBL/GenBank/DDBJ whole genome shotgun (WGS) entry which is preliminary data.</text>
</comment>
<feature type="region of interest" description="Disordered" evidence="1">
    <location>
        <begin position="1"/>
        <end position="32"/>
    </location>
</feature>
<dbReference type="EMBL" id="BARW01042576">
    <property type="protein sequence ID" value="GAJ23157.1"/>
    <property type="molecule type" value="Genomic_DNA"/>
</dbReference>
<gene>
    <name evidence="2" type="ORF">S12H4_63005</name>
</gene>
<feature type="compositionally biased region" description="Basic and acidic residues" evidence="1">
    <location>
        <begin position="18"/>
        <end position="32"/>
    </location>
</feature>
<evidence type="ECO:0000256" key="1">
    <source>
        <dbReference type="SAM" id="MobiDB-lite"/>
    </source>
</evidence>
<feature type="compositionally biased region" description="Polar residues" evidence="1">
    <location>
        <begin position="1"/>
        <end position="12"/>
    </location>
</feature>
<evidence type="ECO:0000313" key="2">
    <source>
        <dbReference type="EMBL" id="GAJ23157.1"/>
    </source>
</evidence>
<proteinExistence type="predicted"/>
<dbReference type="AlphaFoldDB" id="X1VRK5"/>
<reference evidence="2" key="1">
    <citation type="journal article" date="2014" name="Front. Microbiol.">
        <title>High frequency of phylogenetically diverse reductive dehalogenase-homologous genes in deep subseafloor sedimentary metagenomes.</title>
        <authorList>
            <person name="Kawai M."/>
            <person name="Futagami T."/>
            <person name="Toyoda A."/>
            <person name="Takaki Y."/>
            <person name="Nishi S."/>
            <person name="Hori S."/>
            <person name="Arai W."/>
            <person name="Tsubouchi T."/>
            <person name="Morono Y."/>
            <person name="Uchiyama I."/>
            <person name="Ito T."/>
            <person name="Fujiyama A."/>
            <person name="Inagaki F."/>
            <person name="Takami H."/>
        </authorList>
    </citation>
    <scope>NUCLEOTIDE SEQUENCE</scope>
    <source>
        <strain evidence="2">Expedition CK06-06</strain>
    </source>
</reference>
<feature type="non-terminal residue" evidence="2">
    <location>
        <position position="1"/>
    </location>
</feature>